<dbReference type="EMBL" id="VSRR010002740">
    <property type="protein sequence ID" value="MPC33002.1"/>
    <property type="molecule type" value="Genomic_DNA"/>
</dbReference>
<accession>A0A5B7EFR2</accession>
<dbReference type="AlphaFoldDB" id="A0A5B7EFR2"/>
<dbReference type="Proteomes" id="UP000324222">
    <property type="component" value="Unassembled WGS sequence"/>
</dbReference>
<evidence type="ECO:0000313" key="1">
    <source>
        <dbReference type="EMBL" id="MPC33002.1"/>
    </source>
</evidence>
<protein>
    <submittedName>
        <fullName evidence="1">Uncharacterized protein</fullName>
    </submittedName>
</protein>
<comment type="caution">
    <text evidence="1">The sequence shown here is derived from an EMBL/GenBank/DDBJ whole genome shotgun (WGS) entry which is preliminary data.</text>
</comment>
<proteinExistence type="predicted"/>
<gene>
    <name evidence="1" type="ORF">E2C01_026340</name>
</gene>
<evidence type="ECO:0000313" key="2">
    <source>
        <dbReference type="Proteomes" id="UP000324222"/>
    </source>
</evidence>
<organism evidence="1 2">
    <name type="scientific">Portunus trituberculatus</name>
    <name type="common">Swimming crab</name>
    <name type="synonym">Neptunus trituberculatus</name>
    <dbReference type="NCBI Taxonomy" id="210409"/>
    <lineage>
        <taxon>Eukaryota</taxon>
        <taxon>Metazoa</taxon>
        <taxon>Ecdysozoa</taxon>
        <taxon>Arthropoda</taxon>
        <taxon>Crustacea</taxon>
        <taxon>Multicrustacea</taxon>
        <taxon>Malacostraca</taxon>
        <taxon>Eumalacostraca</taxon>
        <taxon>Eucarida</taxon>
        <taxon>Decapoda</taxon>
        <taxon>Pleocyemata</taxon>
        <taxon>Brachyura</taxon>
        <taxon>Eubrachyura</taxon>
        <taxon>Portunoidea</taxon>
        <taxon>Portunidae</taxon>
        <taxon>Portuninae</taxon>
        <taxon>Portunus</taxon>
    </lineage>
</organism>
<sequence length="84" mass="9388">MAAILADSVRCHAISPPHYSKSGMGKWNVAHDTSKDVYFHQCENNMFLCGVWAQQHSFCVSAVISTQAWITLCCGQDDFNMKMS</sequence>
<name>A0A5B7EFR2_PORTR</name>
<reference evidence="1 2" key="1">
    <citation type="submission" date="2019-05" db="EMBL/GenBank/DDBJ databases">
        <title>Another draft genome of Portunus trituberculatus and its Hox gene families provides insights of decapod evolution.</title>
        <authorList>
            <person name="Jeong J.-H."/>
            <person name="Song I."/>
            <person name="Kim S."/>
            <person name="Choi T."/>
            <person name="Kim D."/>
            <person name="Ryu S."/>
            <person name="Kim W."/>
        </authorList>
    </citation>
    <scope>NUCLEOTIDE SEQUENCE [LARGE SCALE GENOMIC DNA]</scope>
    <source>
        <tissue evidence="1">Muscle</tissue>
    </source>
</reference>
<keyword evidence="2" id="KW-1185">Reference proteome</keyword>